<keyword evidence="2" id="KW-1185">Reference proteome</keyword>
<organism evidence="1 2">
    <name type="scientific">Natronosalvus hydrolyticus</name>
    <dbReference type="NCBI Taxonomy" id="2979988"/>
    <lineage>
        <taxon>Archaea</taxon>
        <taxon>Methanobacteriati</taxon>
        <taxon>Methanobacteriota</taxon>
        <taxon>Stenosarchaea group</taxon>
        <taxon>Halobacteria</taxon>
        <taxon>Halobacteriales</taxon>
        <taxon>Natrialbaceae</taxon>
        <taxon>Natronosalvus</taxon>
    </lineage>
</organism>
<protein>
    <submittedName>
        <fullName evidence="1">Uncharacterized protein</fullName>
    </submittedName>
</protein>
<proteinExistence type="predicted"/>
<evidence type="ECO:0000313" key="1">
    <source>
        <dbReference type="EMBL" id="MCU4751068.1"/>
    </source>
</evidence>
<dbReference type="AlphaFoldDB" id="A0AAP2Z6F4"/>
<name>A0AAP2Z6F4_9EURY</name>
<accession>A0AAP2Z6F4</accession>
<comment type="caution">
    <text evidence="1">The sequence shown here is derived from an EMBL/GenBank/DDBJ whole genome shotgun (WGS) entry which is preliminary data.</text>
</comment>
<dbReference type="EMBL" id="JAOPJZ010000002">
    <property type="protein sequence ID" value="MCU4751068.1"/>
    <property type="molecule type" value="Genomic_DNA"/>
</dbReference>
<reference evidence="1 2" key="1">
    <citation type="submission" date="2022-09" db="EMBL/GenBank/DDBJ databases">
        <title>Enrichment on poylsaccharides allowed isolation of novel metabolic and taxonomic groups of Haloarchaea.</title>
        <authorList>
            <person name="Sorokin D.Y."/>
            <person name="Elcheninov A.G."/>
            <person name="Khizhniak T.V."/>
            <person name="Kolganova T.V."/>
            <person name="Kublanov I.V."/>
        </authorList>
    </citation>
    <scope>NUCLEOTIDE SEQUENCE [LARGE SCALE GENOMIC DNA]</scope>
    <source>
        <strain evidence="1 2">AArc-curdl1</strain>
    </source>
</reference>
<dbReference type="Proteomes" id="UP001321047">
    <property type="component" value="Unassembled WGS sequence"/>
</dbReference>
<sequence length="254" mass="27380">MSAGASFTDQFEDPRITDQFCRKLPGTPPLVLVGVVHDHPSSIGRVERILEAIHPKTLALELPPAAVPLYRREARRSAPPERVGGEMIAAIRAATVNISPADENERPVAPEIVGIDGPNLSMIRRLCTRVLTERVSLETTRRLLASLRRATGTAISSRIAATVSNATATTLTGVEPLEYSCSPTDPPTTQATHERNHVAGVNLFLDQGNSSATDYRDEAREASMIERLESLRKDGPVVAIVGVDHLETLADALA</sequence>
<dbReference type="RefSeq" id="WP_342806477.1">
    <property type="nucleotide sequence ID" value="NZ_JAOPJZ010000002.1"/>
</dbReference>
<evidence type="ECO:0000313" key="2">
    <source>
        <dbReference type="Proteomes" id="UP001321047"/>
    </source>
</evidence>
<gene>
    <name evidence="1" type="ORF">OB919_03575</name>
</gene>